<dbReference type="Proteomes" id="UP001202180">
    <property type="component" value="Unassembled WGS sequence"/>
</dbReference>
<dbReference type="EMBL" id="JALPRF010000008">
    <property type="protein sequence ID" value="MCK8495439.1"/>
    <property type="molecule type" value="Genomic_DNA"/>
</dbReference>
<comment type="caution">
    <text evidence="6">The sequence shown here is derived from an EMBL/GenBank/DDBJ whole genome shotgun (WGS) entry which is preliminary data.</text>
</comment>
<dbReference type="PANTHER" id="PTHR42852">
    <property type="entry name" value="THIOL:DISULFIDE INTERCHANGE PROTEIN DSBE"/>
    <property type="match status" value="1"/>
</dbReference>
<evidence type="ECO:0000313" key="7">
    <source>
        <dbReference type="Proteomes" id="UP001202180"/>
    </source>
</evidence>
<feature type="domain" description="Thioredoxin" evidence="5">
    <location>
        <begin position="315"/>
        <end position="463"/>
    </location>
</feature>
<proteinExistence type="predicted"/>
<dbReference type="Pfam" id="PF13905">
    <property type="entry name" value="Thioredoxin_8"/>
    <property type="match status" value="1"/>
</dbReference>
<evidence type="ECO:0000256" key="2">
    <source>
        <dbReference type="ARBA" id="ARBA00022748"/>
    </source>
</evidence>
<name>A0ABT0HTC1_9BACT</name>
<keyword evidence="2" id="KW-0201">Cytochrome c-type biogenesis</keyword>
<keyword evidence="4" id="KW-0676">Redox-active center</keyword>
<gene>
    <name evidence="6" type="ORF">M0L20_26475</name>
</gene>
<dbReference type="Gene3D" id="3.40.30.10">
    <property type="entry name" value="Glutaredoxin"/>
    <property type="match status" value="1"/>
</dbReference>
<keyword evidence="3" id="KW-1015">Disulfide bond</keyword>
<reference evidence="6 7" key="1">
    <citation type="submission" date="2022-04" db="EMBL/GenBank/DDBJ databases">
        <title>Spirosoma sp. strain RP8 genome sequencing and assembly.</title>
        <authorList>
            <person name="Jung Y."/>
        </authorList>
    </citation>
    <scope>NUCLEOTIDE SEQUENCE [LARGE SCALE GENOMIC DNA]</scope>
    <source>
        <strain evidence="6 7">RP8</strain>
    </source>
</reference>
<keyword evidence="7" id="KW-1185">Reference proteome</keyword>
<accession>A0ABT0HTC1</accession>
<dbReference type="CDD" id="cd02966">
    <property type="entry name" value="TlpA_like_family"/>
    <property type="match status" value="1"/>
</dbReference>
<evidence type="ECO:0000259" key="5">
    <source>
        <dbReference type="PROSITE" id="PS51352"/>
    </source>
</evidence>
<evidence type="ECO:0000313" key="6">
    <source>
        <dbReference type="EMBL" id="MCK8495439.1"/>
    </source>
</evidence>
<sequence length="463" mass="52730">MNAVSIVAGLFLLAQLCCGQSPGSVVLINQTKGPVYLEVMDRFDNQQLSILSNSVEQASWQTDGQPLFVRNAHNQASYLLTPNTSYTITSGVGQHVALKTTSDSLSATVNLHQAYKLTNKPAKEEIWEFTTEYLAGPAYAKLTFTQRAHTLNQRYQSRLNFLKHYARQHHLDPDQLIAWKDFFFYQYVRGLLYHKPSQIPPDSIARYITYFQHERCLPMPIYRETASTLLRLMGQQSNGKLDFAQLYQQANRLFSAGTRDYLLFHVMKTLSRRKQERQANPEFDPVLAQQLLPHFKTDCQTVDYITYIDQSMQFLKMGGNAGATDVLLSNVSNRSSTWTELLAAYRGKVVYVDFWASWCAPCRAELPASHRLRENLASNKIDFIYVSMDEDANAWRNAAKAVGLSTADSYLLVNSFQSALAKRYQLTSIPRYLLFDKQGKLISADAKRPSDKLLLAELQRLAR</sequence>
<dbReference type="PROSITE" id="PS51352">
    <property type="entry name" value="THIOREDOXIN_2"/>
    <property type="match status" value="1"/>
</dbReference>
<dbReference type="InterPro" id="IPR013766">
    <property type="entry name" value="Thioredoxin_domain"/>
</dbReference>
<dbReference type="RefSeq" id="WP_248480222.1">
    <property type="nucleotide sequence ID" value="NZ_JALPRF010000008.1"/>
</dbReference>
<comment type="subcellular location">
    <subcellularLocation>
        <location evidence="1">Cell envelope</location>
    </subcellularLocation>
</comment>
<protein>
    <submittedName>
        <fullName evidence="6">TlpA family protein disulfide reductase</fullName>
    </submittedName>
</protein>
<dbReference type="SUPFAM" id="SSF52833">
    <property type="entry name" value="Thioredoxin-like"/>
    <property type="match status" value="1"/>
</dbReference>
<evidence type="ECO:0000256" key="3">
    <source>
        <dbReference type="ARBA" id="ARBA00023157"/>
    </source>
</evidence>
<dbReference type="InterPro" id="IPR050553">
    <property type="entry name" value="Thioredoxin_ResA/DsbE_sf"/>
</dbReference>
<dbReference type="InterPro" id="IPR036249">
    <property type="entry name" value="Thioredoxin-like_sf"/>
</dbReference>
<dbReference type="PANTHER" id="PTHR42852:SF6">
    <property type="entry name" value="THIOL:DISULFIDE INTERCHANGE PROTEIN DSBE"/>
    <property type="match status" value="1"/>
</dbReference>
<evidence type="ECO:0000256" key="1">
    <source>
        <dbReference type="ARBA" id="ARBA00004196"/>
    </source>
</evidence>
<evidence type="ECO:0000256" key="4">
    <source>
        <dbReference type="ARBA" id="ARBA00023284"/>
    </source>
</evidence>
<organism evidence="6 7">
    <name type="scientific">Spirosoma liriopis</name>
    <dbReference type="NCBI Taxonomy" id="2937440"/>
    <lineage>
        <taxon>Bacteria</taxon>
        <taxon>Pseudomonadati</taxon>
        <taxon>Bacteroidota</taxon>
        <taxon>Cytophagia</taxon>
        <taxon>Cytophagales</taxon>
        <taxon>Cytophagaceae</taxon>
        <taxon>Spirosoma</taxon>
    </lineage>
</organism>
<dbReference type="InterPro" id="IPR012336">
    <property type="entry name" value="Thioredoxin-like_fold"/>
</dbReference>